<dbReference type="PANTHER" id="PTHR31561">
    <property type="entry name" value="3-KETOACYL-COA SYNTHASE"/>
    <property type="match status" value="1"/>
</dbReference>
<reference evidence="3" key="1">
    <citation type="journal article" date="2022" name="Front. Genet.">
        <title>Chromosome-Scale Assembly of the Dendrobium nobile Genome Provides Insights Into the Molecular Mechanism of the Biosynthesis of the Medicinal Active Ingredient of Dendrobium.</title>
        <authorList>
            <person name="Xu Q."/>
            <person name="Niu S.-C."/>
            <person name="Li K.-L."/>
            <person name="Zheng P.-J."/>
            <person name="Zhang X.-J."/>
            <person name="Jia Y."/>
            <person name="Liu Y."/>
            <person name="Niu Y.-X."/>
            <person name="Yu L.-H."/>
            <person name="Chen D.-F."/>
            <person name="Zhang G.-Q."/>
        </authorList>
    </citation>
    <scope>NUCLEOTIDE SEQUENCE</scope>
    <source>
        <tissue evidence="3">Leaf</tissue>
    </source>
</reference>
<dbReference type="AlphaFoldDB" id="A0A8T3AWD9"/>
<dbReference type="InterPro" id="IPR012392">
    <property type="entry name" value="3-ktacl-CoA_syn"/>
</dbReference>
<evidence type="ECO:0000256" key="1">
    <source>
        <dbReference type="ARBA" id="ARBA00023315"/>
    </source>
</evidence>
<evidence type="ECO:0000313" key="3">
    <source>
        <dbReference type="EMBL" id="KAI0500619.1"/>
    </source>
</evidence>
<dbReference type="InterPro" id="IPR013601">
    <property type="entry name" value="FAE1_typ3_polyketide_synth"/>
</dbReference>
<evidence type="ECO:0000259" key="2">
    <source>
        <dbReference type="Pfam" id="PF08392"/>
    </source>
</evidence>
<sequence>MLLSNCLFRVGGAAVLLSNRRQDRRLSKYQLLHTVRTHKGSDDRSYNCIFQSQDPSLLTGVSLSKDLMSVAGEALKTNITTLVLPISEQLLFFACLLSRRVLRIKSIRPYIPDFKYRALPSKYRAST</sequence>
<dbReference type="Gene3D" id="3.40.47.10">
    <property type="match status" value="1"/>
</dbReference>
<name>A0A8T3AWD9_DENNO</name>
<keyword evidence="1" id="KW-0808">Transferase</keyword>
<dbReference type="GO" id="GO:0016020">
    <property type="term" value="C:membrane"/>
    <property type="evidence" value="ECO:0007669"/>
    <property type="project" value="InterPro"/>
</dbReference>
<organism evidence="3 4">
    <name type="scientific">Dendrobium nobile</name>
    <name type="common">Orchid</name>
    <dbReference type="NCBI Taxonomy" id="94219"/>
    <lineage>
        <taxon>Eukaryota</taxon>
        <taxon>Viridiplantae</taxon>
        <taxon>Streptophyta</taxon>
        <taxon>Embryophyta</taxon>
        <taxon>Tracheophyta</taxon>
        <taxon>Spermatophyta</taxon>
        <taxon>Magnoliopsida</taxon>
        <taxon>Liliopsida</taxon>
        <taxon>Asparagales</taxon>
        <taxon>Orchidaceae</taxon>
        <taxon>Epidendroideae</taxon>
        <taxon>Malaxideae</taxon>
        <taxon>Dendrobiinae</taxon>
        <taxon>Dendrobium</taxon>
    </lineage>
</organism>
<keyword evidence="4" id="KW-1185">Reference proteome</keyword>
<feature type="domain" description="FAE" evidence="2">
    <location>
        <begin position="1"/>
        <end position="100"/>
    </location>
</feature>
<dbReference type="GO" id="GO:0016747">
    <property type="term" value="F:acyltransferase activity, transferring groups other than amino-acyl groups"/>
    <property type="evidence" value="ECO:0007669"/>
    <property type="project" value="InterPro"/>
</dbReference>
<dbReference type="OrthoDB" id="780778at2759"/>
<dbReference type="EMBL" id="JAGYWB010000013">
    <property type="protein sequence ID" value="KAI0500619.1"/>
    <property type="molecule type" value="Genomic_DNA"/>
</dbReference>
<comment type="caution">
    <text evidence="3">The sequence shown here is derived from an EMBL/GenBank/DDBJ whole genome shotgun (WGS) entry which is preliminary data.</text>
</comment>
<dbReference type="Proteomes" id="UP000829196">
    <property type="component" value="Unassembled WGS sequence"/>
</dbReference>
<gene>
    <name evidence="3" type="ORF">KFK09_018833</name>
</gene>
<evidence type="ECO:0000313" key="4">
    <source>
        <dbReference type="Proteomes" id="UP000829196"/>
    </source>
</evidence>
<protein>
    <recommendedName>
        <fullName evidence="2">FAE domain-containing protein</fullName>
    </recommendedName>
</protein>
<proteinExistence type="predicted"/>
<keyword evidence="1" id="KW-0012">Acyltransferase</keyword>
<dbReference type="GO" id="GO:0006633">
    <property type="term" value="P:fatty acid biosynthetic process"/>
    <property type="evidence" value="ECO:0007669"/>
    <property type="project" value="InterPro"/>
</dbReference>
<dbReference type="InterPro" id="IPR016039">
    <property type="entry name" value="Thiolase-like"/>
</dbReference>
<accession>A0A8T3AWD9</accession>
<dbReference type="Pfam" id="PF08392">
    <property type="entry name" value="FAE1_CUT1_RppA"/>
    <property type="match status" value="1"/>
</dbReference>